<gene>
    <name evidence="6" type="ORF">GGR36_003802</name>
</gene>
<evidence type="ECO:0000256" key="2">
    <source>
        <dbReference type="ARBA" id="ARBA00022448"/>
    </source>
</evidence>
<dbReference type="PANTHER" id="PTHR30085">
    <property type="entry name" value="AMINO ACID ABC TRANSPORTER PERMEASE"/>
    <property type="match status" value="1"/>
</dbReference>
<keyword evidence="7" id="KW-1185">Reference proteome</keyword>
<dbReference type="CDD" id="cd13688">
    <property type="entry name" value="PBP2_GltI_DEBP"/>
    <property type="match status" value="1"/>
</dbReference>
<dbReference type="Pfam" id="PF00497">
    <property type="entry name" value="SBP_bac_3"/>
    <property type="match status" value="1"/>
</dbReference>
<evidence type="ECO:0000313" key="7">
    <source>
        <dbReference type="Proteomes" id="UP000561045"/>
    </source>
</evidence>
<feature type="signal peptide" evidence="4">
    <location>
        <begin position="1"/>
        <end position="22"/>
    </location>
</feature>
<evidence type="ECO:0000259" key="5">
    <source>
        <dbReference type="SMART" id="SM00062"/>
    </source>
</evidence>
<comment type="caution">
    <text evidence="6">The sequence shown here is derived from an EMBL/GenBank/DDBJ whole genome shotgun (WGS) entry which is preliminary data.</text>
</comment>
<organism evidence="6 7">
    <name type="scientific">Niveibacterium umoris</name>
    <dbReference type="NCBI Taxonomy" id="1193620"/>
    <lineage>
        <taxon>Bacteria</taxon>
        <taxon>Pseudomonadati</taxon>
        <taxon>Pseudomonadota</taxon>
        <taxon>Betaproteobacteria</taxon>
        <taxon>Rhodocyclales</taxon>
        <taxon>Rhodocyclaceae</taxon>
        <taxon>Niveibacterium</taxon>
    </lineage>
</organism>
<comment type="similarity">
    <text evidence="1">Belongs to the bacterial solute-binding protein 3 family.</text>
</comment>
<evidence type="ECO:0000256" key="1">
    <source>
        <dbReference type="ARBA" id="ARBA00010333"/>
    </source>
</evidence>
<accession>A0A840BUI2</accession>
<dbReference type="RefSeq" id="WP_183636574.1">
    <property type="nucleotide sequence ID" value="NZ_BAABLE010000009.1"/>
</dbReference>
<dbReference type="SMART" id="SM00062">
    <property type="entry name" value="PBPb"/>
    <property type="match status" value="1"/>
</dbReference>
<feature type="chain" id="PRO_5032821435" evidence="4">
    <location>
        <begin position="23"/>
        <end position="303"/>
    </location>
</feature>
<evidence type="ECO:0000256" key="4">
    <source>
        <dbReference type="SAM" id="SignalP"/>
    </source>
</evidence>
<dbReference type="Gene3D" id="3.40.190.10">
    <property type="entry name" value="Periplasmic binding protein-like II"/>
    <property type="match status" value="2"/>
</dbReference>
<dbReference type="Proteomes" id="UP000561045">
    <property type="component" value="Unassembled WGS sequence"/>
</dbReference>
<dbReference type="AlphaFoldDB" id="A0A840BUI2"/>
<dbReference type="SUPFAM" id="SSF53850">
    <property type="entry name" value="Periplasmic binding protein-like II"/>
    <property type="match status" value="1"/>
</dbReference>
<dbReference type="EMBL" id="JACIET010000002">
    <property type="protein sequence ID" value="MBB4014456.1"/>
    <property type="molecule type" value="Genomic_DNA"/>
</dbReference>
<protein>
    <submittedName>
        <fullName evidence="6">Glutamate/aspartate transport system substrate-binding protein</fullName>
    </submittedName>
</protein>
<proteinExistence type="inferred from homology"/>
<dbReference type="GO" id="GO:0006865">
    <property type="term" value="P:amino acid transport"/>
    <property type="evidence" value="ECO:0007669"/>
    <property type="project" value="TreeGrafter"/>
</dbReference>
<dbReference type="PANTHER" id="PTHR30085:SF2">
    <property type="entry name" value="GLUTAMATE_ASPARTATE IMPORT SOLUTE-BINDING PROTEIN"/>
    <property type="match status" value="1"/>
</dbReference>
<feature type="domain" description="Solute-binding protein family 3/N-terminal" evidence="5">
    <location>
        <begin position="37"/>
        <end position="269"/>
    </location>
</feature>
<evidence type="ECO:0000313" key="6">
    <source>
        <dbReference type="EMBL" id="MBB4014456.1"/>
    </source>
</evidence>
<dbReference type="GO" id="GO:0005576">
    <property type="term" value="C:extracellular region"/>
    <property type="evidence" value="ECO:0007669"/>
    <property type="project" value="TreeGrafter"/>
</dbReference>
<name>A0A840BUI2_9RHOO</name>
<keyword evidence="2" id="KW-0813">Transport</keyword>
<dbReference type="InterPro" id="IPR001638">
    <property type="entry name" value="Solute-binding_3/MltF_N"/>
</dbReference>
<sequence length="303" mass="32504">MIIRTALIAALLSALVPGQVQAQALDGTLKKIKDSGAITLGIRESSIPLSYLDASQKPVGYHIDICNRIVDVIKQKLALPNLKVNTQPVTSQNRIPLVTNGTVDLECGSTTNNAARQNQVAFAPTTYVTTVRMAVKKASGITSLSQLDGKPVATTTGTTSVQLIRAHEKGKGVNFKEVYGKDHADSFLMLSSDRAVAFVMDDNLLAGLIATAQNPGDFAVVGEALSVEPIAIMFRKDDPQFKGLVHATVRDLIKTGEVAKLYTKWFTQPIPPKNANLNLPMSDALKGALQTPNDAPAEQYNKK</sequence>
<reference evidence="6 7" key="1">
    <citation type="submission" date="2020-08" db="EMBL/GenBank/DDBJ databases">
        <title>Genomic Encyclopedia of Type Strains, Phase IV (KMG-IV): sequencing the most valuable type-strain genomes for metagenomic binning, comparative biology and taxonomic classification.</title>
        <authorList>
            <person name="Goeker M."/>
        </authorList>
    </citation>
    <scope>NUCLEOTIDE SEQUENCE [LARGE SCALE GENOMIC DNA]</scope>
    <source>
        <strain evidence="6 7">DSM 106739</strain>
    </source>
</reference>
<evidence type="ECO:0000256" key="3">
    <source>
        <dbReference type="ARBA" id="ARBA00022729"/>
    </source>
</evidence>
<dbReference type="InterPro" id="IPR051455">
    <property type="entry name" value="Bact_solute-bind_prot3"/>
</dbReference>
<dbReference type="GO" id="GO:0030288">
    <property type="term" value="C:outer membrane-bounded periplasmic space"/>
    <property type="evidence" value="ECO:0007669"/>
    <property type="project" value="TreeGrafter"/>
</dbReference>
<keyword evidence="3 4" id="KW-0732">Signal</keyword>